<keyword evidence="2" id="KW-1185">Reference proteome</keyword>
<evidence type="ECO:0000313" key="2">
    <source>
        <dbReference type="Proteomes" id="UP000264002"/>
    </source>
</evidence>
<name>A0A372MGM6_9SPIR</name>
<dbReference type="Proteomes" id="UP000264002">
    <property type="component" value="Unassembled WGS sequence"/>
</dbReference>
<dbReference type="Gene3D" id="2.40.128.20">
    <property type="match status" value="1"/>
</dbReference>
<dbReference type="SUPFAM" id="SSF50814">
    <property type="entry name" value="Lipocalins"/>
    <property type="match status" value="1"/>
</dbReference>
<reference evidence="1 2" key="2">
    <citation type="submission" date="2018-09" db="EMBL/GenBank/DDBJ databases">
        <title>Genome of Sphaerochaeta halotolerans strain 4-11.</title>
        <authorList>
            <person name="Nazina T.N."/>
            <person name="Sokolova D.S."/>
        </authorList>
    </citation>
    <scope>NUCLEOTIDE SEQUENCE [LARGE SCALE GENOMIC DNA]</scope>
    <source>
        <strain evidence="1 2">4-11</strain>
    </source>
</reference>
<organism evidence="1 2">
    <name type="scientific">Sphaerochaeta halotolerans</name>
    <dbReference type="NCBI Taxonomy" id="2293840"/>
    <lineage>
        <taxon>Bacteria</taxon>
        <taxon>Pseudomonadati</taxon>
        <taxon>Spirochaetota</taxon>
        <taxon>Spirochaetia</taxon>
        <taxon>Spirochaetales</taxon>
        <taxon>Sphaerochaetaceae</taxon>
        <taxon>Sphaerochaeta</taxon>
    </lineage>
</organism>
<dbReference type="AlphaFoldDB" id="A0A372MGM6"/>
<sequence>MLVAAKAGYSLSHLKVRFFGLFTSDYLVFGLAEAEYPWALVSLPYPKVSDTTLATLKAIAEEQGYDREQLFLVPQKER</sequence>
<dbReference type="EMBL" id="QUWK01000006">
    <property type="protein sequence ID" value="RFU94941.1"/>
    <property type="molecule type" value="Genomic_DNA"/>
</dbReference>
<reference evidence="2" key="1">
    <citation type="submission" date="2018-08" db="EMBL/GenBank/DDBJ databases">
        <authorList>
            <person name="Grouzdev D.S."/>
            <person name="Krutkina M.S."/>
        </authorList>
    </citation>
    <scope>NUCLEOTIDE SEQUENCE [LARGE SCALE GENOMIC DNA]</scope>
    <source>
        <strain evidence="2">4-11</strain>
    </source>
</reference>
<accession>A0A372MGM6</accession>
<proteinExistence type="predicted"/>
<protein>
    <submittedName>
        <fullName evidence="1">Uncharacterized protein</fullName>
    </submittedName>
</protein>
<evidence type="ECO:0000313" key="1">
    <source>
        <dbReference type="EMBL" id="RFU94941.1"/>
    </source>
</evidence>
<gene>
    <name evidence="1" type="ORF">DYP60_06885</name>
</gene>
<dbReference type="InterPro" id="IPR012674">
    <property type="entry name" value="Calycin"/>
</dbReference>
<comment type="caution">
    <text evidence="1">The sequence shown here is derived from an EMBL/GenBank/DDBJ whole genome shotgun (WGS) entry which is preliminary data.</text>
</comment>